<dbReference type="Proteomes" id="UP000249299">
    <property type="component" value="Unassembled WGS sequence"/>
</dbReference>
<comment type="caution">
    <text evidence="1">The sequence shown here is derived from an EMBL/GenBank/DDBJ whole genome shotgun (WGS) entry which is preliminary data.</text>
</comment>
<reference evidence="1 2" key="1">
    <citation type="submission" date="2017-07" db="EMBL/GenBank/DDBJ databases">
        <title>Draft Genome Sequences of Select Purple Nonsulfur Bacteria.</title>
        <authorList>
            <person name="Lasarre B."/>
            <person name="Mckinlay J.B."/>
        </authorList>
    </citation>
    <scope>NUCLEOTIDE SEQUENCE [LARGE SCALE GENOMIC DNA]</scope>
    <source>
        <strain evidence="1 2">DSM 11290</strain>
    </source>
</reference>
<evidence type="ECO:0000313" key="1">
    <source>
        <dbReference type="EMBL" id="RAI25333.1"/>
    </source>
</evidence>
<proteinExistence type="predicted"/>
<evidence type="ECO:0000313" key="2">
    <source>
        <dbReference type="Proteomes" id="UP000249299"/>
    </source>
</evidence>
<organism evidence="1 2">
    <name type="scientific">Rhodobium orientis</name>
    <dbReference type="NCBI Taxonomy" id="34017"/>
    <lineage>
        <taxon>Bacteria</taxon>
        <taxon>Pseudomonadati</taxon>
        <taxon>Pseudomonadota</taxon>
        <taxon>Alphaproteobacteria</taxon>
        <taxon>Hyphomicrobiales</taxon>
        <taxon>Rhodobiaceae</taxon>
        <taxon>Rhodobium</taxon>
    </lineage>
</organism>
<accession>A0A327JJB6</accession>
<keyword evidence="2" id="KW-1185">Reference proteome</keyword>
<dbReference type="AlphaFoldDB" id="A0A327JJB6"/>
<protein>
    <submittedName>
        <fullName evidence="1">Uncharacterized protein</fullName>
    </submittedName>
</protein>
<dbReference type="EMBL" id="NPEV01000050">
    <property type="protein sequence ID" value="RAI25333.1"/>
    <property type="molecule type" value="Genomic_DNA"/>
</dbReference>
<gene>
    <name evidence="1" type="ORF">CH339_18745</name>
</gene>
<sequence length="84" mass="9159">MLRREDSARTQVTMTAFSAGYHRPELGLFKAAETEGNSQQSMLRKGERSLSVAENIRPTADAIDSMGISVDEQATAVTALFNPK</sequence>
<name>A0A327JJB6_9HYPH</name>